<evidence type="ECO:0000313" key="3">
    <source>
        <dbReference type="Proteomes" id="UP001432027"/>
    </source>
</evidence>
<evidence type="ECO:0000313" key="2">
    <source>
        <dbReference type="EMBL" id="GMT00297.1"/>
    </source>
</evidence>
<evidence type="ECO:0000256" key="1">
    <source>
        <dbReference type="SAM" id="Phobius"/>
    </source>
</evidence>
<feature type="transmembrane region" description="Helical" evidence="1">
    <location>
        <begin position="12"/>
        <end position="36"/>
    </location>
</feature>
<organism evidence="2 3">
    <name type="scientific">Pristionchus entomophagus</name>
    <dbReference type="NCBI Taxonomy" id="358040"/>
    <lineage>
        <taxon>Eukaryota</taxon>
        <taxon>Metazoa</taxon>
        <taxon>Ecdysozoa</taxon>
        <taxon>Nematoda</taxon>
        <taxon>Chromadorea</taxon>
        <taxon>Rhabditida</taxon>
        <taxon>Rhabditina</taxon>
        <taxon>Diplogasteromorpha</taxon>
        <taxon>Diplogasteroidea</taxon>
        <taxon>Neodiplogasteridae</taxon>
        <taxon>Pristionchus</taxon>
    </lineage>
</organism>
<feature type="non-terminal residue" evidence="2">
    <location>
        <position position="405"/>
    </location>
</feature>
<keyword evidence="1" id="KW-1133">Transmembrane helix</keyword>
<feature type="transmembrane region" description="Helical" evidence="1">
    <location>
        <begin position="48"/>
        <end position="66"/>
    </location>
</feature>
<gene>
    <name evidence="2" type="ORF">PENTCL1PPCAC_22471</name>
</gene>
<sequence>MNWLSLIAGSEFICVTTTFSGHLILLLLFLLFVVSLVRTFVSRLLQSFPLLLLPLSSLLLSFLFFINRFFLDFLLYLNFLCSLCLLPLSSSLLLPLLLLSLPSLLFTIFLNNLLLHLHFLIRLFLLDLLLHYCLLYFLHLPLSSLPLFLLSFSPLLLCLFSLFFSRFLFYFLLHFKFLQNFSLFLLLHFLLSSIFLRLQGCHLRSEVIRDGEGRFSEDLTRSCLFPLLPLLFHLPHSLLLIINLLLPSCPEDRLFLLKQVLLNVTSTSEFLIADSPLETPRRQFHIDLLPSLLCLLLCLFRILFVLIECLEYISEVIMGGDPIRVCVRRRSQTLASVVGVELDIILIPMEIPSQSLSILPSHLLHQTFSELVFIVLPSHILGIHRDANLSLGSCENGHSPTGILQ</sequence>
<reference evidence="2" key="1">
    <citation type="submission" date="2023-10" db="EMBL/GenBank/DDBJ databases">
        <title>Genome assembly of Pristionchus species.</title>
        <authorList>
            <person name="Yoshida K."/>
            <person name="Sommer R.J."/>
        </authorList>
    </citation>
    <scope>NUCLEOTIDE SEQUENCE</scope>
    <source>
        <strain evidence="2">RS0144</strain>
    </source>
</reference>
<keyword evidence="1" id="KW-0812">Transmembrane</keyword>
<keyword evidence="1" id="KW-0472">Membrane</keyword>
<evidence type="ECO:0008006" key="4">
    <source>
        <dbReference type="Google" id="ProtNLM"/>
    </source>
</evidence>
<dbReference type="EMBL" id="BTSX01000005">
    <property type="protein sequence ID" value="GMT00297.1"/>
    <property type="molecule type" value="Genomic_DNA"/>
</dbReference>
<feature type="transmembrane region" description="Helical" evidence="1">
    <location>
        <begin position="177"/>
        <end position="196"/>
    </location>
</feature>
<dbReference type="AlphaFoldDB" id="A0AAV5U1F8"/>
<accession>A0AAV5U1F8</accession>
<comment type="caution">
    <text evidence="2">The sequence shown here is derived from an EMBL/GenBank/DDBJ whole genome shotgun (WGS) entry which is preliminary data.</text>
</comment>
<dbReference type="Proteomes" id="UP001432027">
    <property type="component" value="Unassembled WGS sequence"/>
</dbReference>
<feature type="transmembrane region" description="Helical" evidence="1">
    <location>
        <begin position="119"/>
        <end position="138"/>
    </location>
</feature>
<name>A0AAV5U1F8_9BILA</name>
<proteinExistence type="predicted"/>
<protein>
    <recommendedName>
        <fullName evidence="4">G protein-coupled receptor</fullName>
    </recommendedName>
</protein>
<feature type="transmembrane region" description="Helical" evidence="1">
    <location>
        <begin position="145"/>
        <end position="171"/>
    </location>
</feature>
<keyword evidence="3" id="KW-1185">Reference proteome</keyword>